<feature type="transmembrane region" description="Helical" evidence="2">
    <location>
        <begin position="266"/>
        <end position="284"/>
    </location>
</feature>
<dbReference type="PANTHER" id="PTHR41771:SF1">
    <property type="entry name" value="MEMBRANE PROTEIN"/>
    <property type="match status" value="1"/>
</dbReference>
<feature type="transmembrane region" description="Helical" evidence="2">
    <location>
        <begin position="296"/>
        <end position="316"/>
    </location>
</feature>
<accession>A0A0N9NAG6</accession>
<dbReference type="PANTHER" id="PTHR41771">
    <property type="entry name" value="MEMBRANE PROTEIN-RELATED"/>
    <property type="match status" value="1"/>
</dbReference>
<reference evidence="4" key="1">
    <citation type="submission" date="2015-06" db="EMBL/GenBank/DDBJ databases">
        <title>Complete genome sequence and metabolic analysis of phthalate degradation pathway in Gordonia sp. QH-11.</title>
        <authorList>
            <person name="Jin D."/>
            <person name="Kong X."/>
            <person name="Bai Z."/>
        </authorList>
    </citation>
    <scope>NUCLEOTIDE SEQUENCE [LARGE SCALE GENOMIC DNA]</scope>
    <source>
        <strain evidence="4">QH-11</strain>
    </source>
</reference>
<keyword evidence="4" id="KW-1185">Reference proteome</keyword>
<feature type="transmembrane region" description="Helical" evidence="2">
    <location>
        <begin position="218"/>
        <end position="235"/>
    </location>
</feature>
<dbReference type="InterPro" id="IPR012507">
    <property type="entry name" value="YibE_F"/>
</dbReference>
<dbReference type="Proteomes" id="UP000063789">
    <property type="component" value="Chromosome"/>
</dbReference>
<dbReference type="KEGG" id="goq:ACH46_05050"/>
<feature type="region of interest" description="Disordered" evidence="1">
    <location>
        <begin position="1"/>
        <end position="46"/>
    </location>
</feature>
<dbReference type="AlphaFoldDB" id="A0A0N9NAG6"/>
<protein>
    <submittedName>
        <fullName evidence="3">Multitransmembrane protein</fullName>
    </submittedName>
</protein>
<feature type="compositionally biased region" description="Polar residues" evidence="1">
    <location>
        <begin position="160"/>
        <end position="174"/>
    </location>
</feature>
<proteinExistence type="predicted"/>
<dbReference type="Pfam" id="PF07907">
    <property type="entry name" value="YibE_F"/>
    <property type="match status" value="1"/>
</dbReference>
<feature type="transmembrane region" description="Helical" evidence="2">
    <location>
        <begin position="436"/>
        <end position="459"/>
    </location>
</feature>
<name>A0A0N9NAG6_9ACTN</name>
<dbReference type="EMBL" id="CP011853">
    <property type="protein sequence ID" value="ALG83997.1"/>
    <property type="molecule type" value="Genomic_DNA"/>
</dbReference>
<feature type="transmembrane region" description="Helical" evidence="2">
    <location>
        <begin position="394"/>
        <end position="416"/>
    </location>
</feature>
<feature type="region of interest" description="Disordered" evidence="1">
    <location>
        <begin position="160"/>
        <end position="189"/>
    </location>
</feature>
<sequence length="471" mass="48561">MSHRLPEPEPKHELPPRAERPRRESAPRAAESSHHHHHDHGGELPGQLTRYAKPLVVGVLAVAALAIGIGAVLLWPSHAERPIPMQFRSATGGPIQAVDAEVVSQTKADCSAPAIGVASSDLPTLPSEQGPCRASTLQLTSGPDRDKYVLLMVATNAAQSTSDNAPPGLSTPTSGAPDDPQPGQPKLEVGDKIRVTASPGADGAQRYSFYDYQRGTGLIWWAIAFVLAIVAVATWRGARAIAALGVAFLVLGFFTLPSVLDGHSVVAVAVVSAGAILFAVLYLAHGFSLRTSSALLGTLASLVLAVVLSKLAISTLSLTGLSTESTASLQLYQGTISLNGLLLAGFVIGTIGVLNDVTITQASATFELAAIPGQTRLSAFRAAMRVGRDHIASTVYTLVFAYAGSALPLLLLFSVASQPFGSLITSEEVAIELARAFVGGIAIAGSVPLTTAIAAALVVPGVPAERAAATA</sequence>
<feature type="transmembrane region" description="Helical" evidence="2">
    <location>
        <begin position="55"/>
        <end position="75"/>
    </location>
</feature>
<evidence type="ECO:0000256" key="1">
    <source>
        <dbReference type="SAM" id="MobiDB-lite"/>
    </source>
</evidence>
<evidence type="ECO:0000256" key="2">
    <source>
        <dbReference type="SAM" id="Phobius"/>
    </source>
</evidence>
<keyword evidence="2" id="KW-1133">Transmembrane helix</keyword>
<organism evidence="3 4">
    <name type="scientific">Gordonia phthalatica</name>
    <dbReference type="NCBI Taxonomy" id="1136941"/>
    <lineage>
        <taxon>Bacteria</taxon>
        <taxon>Bacillati</taxon>
        <taxon>Actinomycetota</taxon>
        <taxon>Actinomycetes</taxon>
        <taxon>Mycobacteriales</taxon>
        <taxon>Gordoniaceae</taxon>
        <taxon>Gordonia</taxon>
    </lineage>
</organism>
<evidence type="ECO:0000313" key="3">
    <source>
        <dbReference type="EMBL" id="ALG83997.1"/>
    </source>
</evidence>
<feature type="compositionally biased region" description="Basic and acidic residues" evidence="1">
    <location>
        <begin position="1"/>
        <end position="26"/>
    </location>
</feature>
<gene>
    <name evidence="3" type="ORF">ACH46_05050</name>
</gene>
<dbReference type="OrthoDB" id="5846312at2"/>
<dbReference type="RefSeq" id="WP_062391961.1">
    <property type="nucleotide sequence ID" value="NZ_CP011853.1"/>
</dbReference>
<dbReference type="STRING" id="1136941.ACH46_05050"/>
<dbReference type="PATRIC" id="fig|1136941.3.peg.1033"/>
<reference evidence="3 4" key="2">
    <citation type="journal article" date="2017" name="Int. J. Syst. Evol. Microbiol.">
        <title>Gordonia phthalatica sp. nov., a di-n-butyl phthalate-degrading bacterium isolated from activated sludge.</title>
        <authorList>
            <person name="Jin D."/>
            <person name="Kong X."/>
            <person name="Jia M."/>
            <person name="Yu X."/>
            <person name="Wang X."/>
            <person name="Zhuang X."/>
            <person name="Deng Y."/>
            <person name="Bai Z."/>
        </authorList>
    </citation>
    <scope>NUCLEOTIDE SEQUENCE [LARGE SCALE GENOMIC DNA]</scope>
    <source>
        <strain evidence="3 4">QH-11</strain>
    </source>
</reference>
<feature type="transmembrane region" description="Helical" evidence="2">
    <location>
        <begin position="242"/>
        <end position="260"/>
    </location>
</feature>
<keyword evidence="2" id="KW-0472">Membrane</keyword>
<keyword evidence="2" id="KW-0812">Transmembrane</keyword>
<evidence type="ECO:0000313" key="4">
    <source>
        <dbReference type="Proteomes" id="UP000063789"/>
    </source>
</evidence>
<feature type="transmembrane region" description="Helical" evidence="2">
    <location>
        <begin position="336"/>
        <end position="354"/>
    </location>
</feature>